<proteinExistence type="inferred from homology"/>
<dbReference type="InterPro" id="IPR033942">
    <property type="entry name" value="IMPase"/>
</dbReference>
<dbReference type="PRINTS" id="PR00377">
    <property type="entry name" value="IMPHPHTASES"/>
</dbReference>
<keyword evidence="5" id="KW-0479">Metal-binding</keyword>
<dbReference type="FunFam" id="3.30.540.10:FF:000003">
    <property type="entry name" value="Inositol-1-monophosphatase"/>
    <property type="match status" value="1"/>
</dbReference>
<comment type="cofactor">
    <cofactor evidence="2">
        <name>Mg(2+)</name>
        <dbReference type="ChEBI" id="CHEBI:18420"/>
    </cofactor>
</comment>
<dbReference type="Pfam" id="PF00459">
    <property type="entry name" value="Inositol_P"/>
    <property type="match status" value="1"/>
</dbReference>
<dbReference type="GO" id="GO:0046854">
    <property type="term" value="P:phosphatidylinositol phosphate biosynthetic process"/>
    <property type="evidence" value="ECO:0007669"/>
    <property type="project" value="InterPro"/>
</dbReference>
<dbReference type="InterPro" id="IPR020550">
    <property type="entry name" value="Inositol_monophosphatase_CS"/>
</dbReference>
<dbReference type="InterPro" id="IPR022337">
    <property type="entry name" value="Inositol_monophosphatase_SuhB"/>
</dbReference>
<accession>A0A3B0ZDZ6</accession>
<dbReference type="GO" id="GO:0007165">
    <property type="term" value="P:signal transduction"/>
    <property type="evidence" value="ECO:0007669"/>
    <property type="project" value="TreeGrafter"/>
</dbReference>
<evidence type="ECO:0000256" key="2">
    <source>
        <dbReference type="ARBA" id="ARBA00001946"/>
    </source>
</evidence>
<dbReference type="EMBL" id="UOFO01000114">
    <property type="protein sequence ID" value="VAW87230.1"/>
    <property type="molecule type" value="Genomic_DNA"/>
</dbReference>
<dbReference type="GO" id="GO:0008934">
    <property type="term" value="F:inositol monophosphate 1-phosphatase activity"/>
    <property type="evidence" value="ECO:0007669"/>
    <property type="project" value="InterPro"/>
</dbReference>
<dbReference type="PRINTS" id="PR01959">
    <property type="entry name" value="SBIMPHPHTASE"/>
</dbReference>
<dbReference type="Gene3D" id="3.40.190.80">
    <property type="match status" value="1"/>
</dbReference>
<dbReference type="FunFam" id="3.40.190.80:FF:000002">
    <property type="entry name" value="Inositol-1-monophosphatase"/>
    <property type="match status" value="1"/>
</dbReference>
<evidence type="ECO:0000256" key="5">
    <source>
        <dbReference type="ARBA" id="ARBA00022723"/>
    </source>
</evidence>
<evidence type="ECO:0000256" key="3">
    <source>
        <dbReference type="ARBA" id="ARBA00009759"/>
    </source>
</evidence>
<evidence type="ECO:0000256" key="7">
    <source>
        <dbReference type="ARBA" id="ARBA00022842"/>
    </source>
</evidence>
<dbReference type="InterPro" id="IPR020583">
    <property type="entry name" value="Inositol_monoP_metal-BS"/>
</dbReference>
<gene>
    <name evidence="8" type="ORF">MNBD_GAMMA16-839</name>
</gene>
<evidence type="ECO:0000313" key="8">
    <source>
        <dbReference type="EMBL" id="VAW87230.1"/>
    </source>
</evidence>
<dbReference type="PROSITE" id="PS00630">
    <property type="entry name" value="IMP_2"/>
    <property type="match status" value="1"/>
</dbReference>
<reference evidence="8" key="1">
    <citation type="submission" date="2018-06" db="EMBL/GenBank/DDBJ databases">
        <authorList>
            <person name="Zhirakovskaya E."/>
        </authorList>
    </citation>
    <scope>NUCLEOTIDE SEQUENCE</scope>
</reference>
<comment type="catalytic activity">
    <reaction evidence="1">
        <text>a myo-inositol phosphate + H2O = myo-inositol + phosphate</text>
        <dbReference type="Rhea" id="RHEA:24056"/>
        <dbReference type="ChEBI" id="CHEBI:15377"/>
        <dbReference type="ChEBI" id="CHEBI:17268"/>
        <dbReference type="ChEBI" id="CHEBI:43474"/>
        <dbReference type="ChEBI" id="CHEBI:84139"/>
        <dbReference type="EC" id="3.1.3.25"/>
    </reaction>
</comment>
<sequence length="260" mass="28429">MHPMLNTAITAARQAGNIIARSADRIETLTIKNKGQNDFVSEIDQQAEQAIIKVIRKAYPSHGFLAEESGNSAGDDYVWIIDPLDGTTNFLHGFPQFAVSIALKYKNRLEQAVIYDPIRQELFTASRGVNAQLNGRRIRVTKAKSLANTLIGTGFPYSNMEHLSEYMDILKSIIPETVGVRRAGAASLDLAYVAAGRLDGFWEYGLKPWDLAAGTLLIQEAGGIVSDFDGGTDFFESGNVVAGNAKVLKSLLQTIKRHQS</sequence>
<keyword evidence="6 8" id="KW-0378">Hydrolase</keyword>
<evidence type="ECO:0000256" key="4">
    <source>
        <dbReference type="ARBA" id="ARBA00013106"/>
    </source>
</evidence>
<dbReference type="AlphaFoldDB" id="A0A3B0ZDZ6"/>
<dbReference type="SUPFAM" id="SSF56655">
    <property type="entry name" value="Carbohydrate phosphatase"/>
    <property type="match status" value="1"/>
</dbReference>
<dbReference type="PANTHER" id="PTHR20854">
    <property type="entry name" value="INOSITOL MONOPHOSPHATASE"/>
    <property type="match status" value="1"/>
</dbReference>
<organism evidence="8">
    <name type="scientific">hydrothermal vent metagenome</name>
    <dbReference type="NCBI Taxonomy" id="652676"/>
    <lineage>
        <taxon>unclassified sequences</taxon>
        <taxon>metagenomes</taxon>
        <taxon>ecological metagenomes</taxon>
    </lineage>
</organism>
<dbReference type="GO" id="GO:0006020">
    <property type="term" value="P:inositol metabolic process"/>
    <property type="evidence" value="ECO:0007669"/>
    <property type="project" value="TreeGrafter"/>
</dbReference>
<evidence type="ECO:0000256" key="1">
    <source>
        <dbReference type="ARBA" id="ARBA00001033"/>
    </source>
</evidence>
<dbReference type="GO" id="GO:0046872">
    <property type="term" value="F:metal ion binding"/>
    <property type="evidence" value="ECO:0007669"/>
    <property type="project" value="UniProtKB-KW"/>
</dbReference>
<dbReference type="EC" id="3.1.3.25" evidence="4"/>
<dbReference type="PROSITE" id="PS00629">
    <property type="entry name" value="IMP_1"/>
    <property type="match status" value="1"/>
</dbReference>
<name>A0A3B0ZDZ6_9ZZZZ</name>
<protein>
    <recommendedName>
        <fullName evidence="4">inositol-phosphate phosphatase</fullName>
        <ecNumber evidence="4">3.1.3.25</ecNumber>
    </recommendedName>
</protein>
<evidence type="ECO:0000256" key="6">
    <source>
        <dbReference type="ARBA" id="ARBA00022801"/>
    </source>
</evidence>
<comment type="similarity">
    <text evidence="3">Belongs to the inositol monophosphatase superfamily.</text>
</comment>
<dbReference type="NCBIfam" id="NF008027">
    <property type="entry name" value="PRK10757.1"/>
    <property type="match status" value="1"/>
</dbReference>
<dbReference type="PANTHER" id="PTHR20854:SF4">
    <property type="entry name" value="INOSITOL-1-MONOPHOSPHATASE-RELATED"/>
    <property type="match status" value="1"/>
</dbReference>
<dbReference type="Gene3D" id="3.30.540.10">
    <property type="entry name" value="Fructose-1,6-Bisphosphatase, subunit A, domain 1"/>
    <property type="match status" value="1"/>
</dbReference>
<keyword evidence="7" id="KW-0460">Magnesium</keyword>
<dbReference type="InterPro" id="IPR000760">
    <property type="entry name" value="Inositol_monophosphatase-like"/>
</dbReference>
<dbReference type="CDD" id="cd01639">
    <property type="entry name" value="IMPase"/>
    <property type="match status" value="1"/>
</dbReference>